<accession>A0A1M6WZ53</accession>
<dbReference type="PROSITE" id="PS51379">
    <property type="entry name" value="4FE4S_FER_2"/>
    <property type="match status" value="2"/>
</dbReference>
<dbReference type="InterPro" id="IPR039650">
    <property type="entry name" value="HdrA-like"/>
</dbReference>
<comment type="similarity">
    <text evidence="2">Belongs to the HdrA family.</text>
</comment>
<dbReference type="AlphaFoldDB" id="A0A1M6WZ53"/>
<keyword evidence="6" id="KW-0560">Oxidoreductase</keyword>
<evidence type="ECO:0000259" key="9">
    <source>
        <dbReference type="PROSITE" id="PS51379"/>
    </source>
</evidence>
<feature type="domain" description="4Fe-4S ferredoxin-type" evidence="9">
    <location>
        <begin position="722"/>
        <end position="751"/>
    </location>
</feature>
<gene>
    <name evidence="10" type="ORF">SAMN02745123_03829</name>
</gene>
<dbReference type="SUPFAM" id="SSF54862">
    <property type="entry name" value="4Fe-4S ferredoxins"/>
    <property type="match status" value="1"/>
</dbReference>
<evidence type="ECO:0000256" key="3">
    <source>
        <dbReference type="ARBA" id="ARBA00022485"/>
    </source>
</evidence>
<evidence type="ECO:0000256" key="7">
    <source>
        <dbReference type="ARBA" id="ARBA00023004"/>
    </source>
</evidence>
<dbReference type="InterPro" id="IPR017896">
    <property type="entry name" value="4Fe4S_Fe-S-bd"/>
</dbReference>
<evidence type="ECO:0000313" key="10">
    <source>
        <dbReference type="EMBL" id="SHK98944.1"/>
    </source>
</evidence>
<evidence type="ECO:0000256" key="2">
    <source>
        <dbReference type="ARBA" id="ARBA00006561"/>
    </source>
</evidence>
<evidence type="ECO:0000256" key="4">
    <source>
        <dbReference type="ARBA" id="ARBA00022723"/>
    </source>
</evidence>
<dbReference type="GO" id="GO:0051539">
    <property type="term" value="F:4 iron, 4 sulfur cluster binding"/>
    <property type="evidence" value="ECO:0007669"/>
    <property type="project" value="UniProtKB-KW"/>
</dbReference>
<evidence type="ECO:0000256" key="5">
    <source>
        <dbReference type="ARBA" id="ARBA00022827"/>
    </source>
</evidence>
<dbReference type="STRING" id="1121421.SAMN02745123_03829"/>
<dbReference type="PANTHER" id="PTHR43498">
    <property type="entry name" value="FERREDOXIN:COB-COM HETERODISULFIDE REDUCTASE SUBUNIT A"/>
    <property type="match status" value="1"/>
</dbReference>
<dbReference type="GO" id="GO:0046872">
    <property type="term" value="F:metal ion binding"/>
    <property type="evidence" value="ECO:0007669"/>
    <property type="project" value="UniProtKB-KW"/>
</dbReference>
<dbReference type="EMBL" id="FRAR01000036">
    <property type="protein sequence ID" value="SHK98944.1"/>
    <property type="molecule type" value="Genomic_DNA"/>
</dbReference>
<dbReference type="Proteomes" id="UP000183997">
    <property type="component" value="Unassembled WGS sequence"/>
</dbReference>
<proteinExistence type="inferred from homology"/>
<keyword evidence="8" id="KW-0411">Iron-sulfur</keyword>
<dbReference type="InterPro" id="IPR017900">
    <property type="entry name" value="4Fe4S_Fe_S_CS"/>
</dbReference>
<dbReference type="Pfam" id="PF07992">
    <property type="entry name" value="Pyr_redox_2"/>
    <property type="match status" value="1"/>
</dbReference>
<dbReference type="Gene3D" id="3.30.70.20">
    <property type="match status" value="2"/>
</dbReference>
<dbReference type="InterPro" id="IPR023753">
    <property type="entry name" value="FAD/NAD-binding_dom"/>
</dbReference>
<dbReference type="GO" id="GO:0016491">
    <property type="term" value="F:oxidoreductase activity"/>
    <property type="evidence" value="ECO:0007669"/>
    <property type="project" value="UniProtKB-KW"/>
</dbReference>
<keyword evidence="5" id="KW-0285">Flavoprotein</keyword>
<evidence type="ECO:0000256" key="6">
    <source>
        <dbReference type="ARBA" id="ARBA00023002"/>
    </source>
</evidence>
<keyword evidence="5" id="KW-0274">FAD</keyword>
<dbReference type="Pfam" id="PF14697">
    <property type="entry name" value="Fer4_21"/>
    <property type="match status" value="1"/>
</dbReference>
<reference evidence="11" key="1">
    <citation type="submission" date="2016-11" db="EMBL/GenBank/DDBJ databases">
        <authorList>
            <person name="Varghese N."/>
            <person name="Submissions S."/>
        </authorList>
    </citation>
    <scope>NUCLEOTIDE SEQUENCE [LARGE SCALE GENOMIC DNA]</scope>
    <source>
        <strain evidence="11">DSM 10349</strain>
    </source>
</reference>
<dbReference type="PROSITE" id="PS00198">
    <property type="entry name" value="4FE4S_FER_1"/>
    <property type="match status" value="2"/>
</dbReference>
<dbReference type="SUPFAM" id="SSF51971">
    <property type="entry name" value="Nucleotide-binding domain"/>
    <property type="match status" value="1"/>
</dbReference>
<evidence type="ECO:0000313" key="11">
    <source>
        <dbReference type="Proteomes" id="UP000183997"/>
    </source>
</evidence>
<evidence type="ECO:0000256" key="8">
    <source>
        <dbReference type="ARBA" id="ARBA00023014"/>
    </source>
</evidence>
<keyword evidence="4" id="KW-0479">Metal-binding</keyword>
<sequence length="765" mass="83623">MQSALDLAAAGFLVYLIEKKQTIGGILPQRDKLFPNNSCALCTTSPLLIDVVRQPNIDILTGSELIELAGQTGHFIATVLKKTAGRAKFNSSCWACAKLQQTEGTEQAKEFPCKTVPKGSDPEEIIEQKIKLEVGAIILANRQELQLIKSFGVAGNKKGIFTSSASYEPKDIAQNVVDAGAVAAAVSQLLVSARGSLVRQPKYLSERDVSREKPRVGVFVCGGGMNISSVVNVPQVIEYAVNLEQVAFAQEFPYLCSQSSREKIKEAMVKHNLNRIVVAACTPLTHAALFQDCLQEVGLNRHLYEQANIREQVAWVHLELPGRATEKAKDLIKMAVVKARLQKPTEKTRFDFKRCALVVGGGIAGMTNALSLGNQGYEVILVEKTSKLGGHTRSLKYTLTEINPLSVIQQLEKQITQNSRIKVIYNAEIQQIDGAVGNYRTVLKVNDSDNLEVEHGIVIIAVGAQAVQPTEYLYGQHPLVITQQELEGCLDLLKLSNLKTIAMIQCVGSQEGSRSYCSKICCHQAMKNAIKLKKQNPNAEIYILYRDISTGFKDRYYNLARQKGVKLVRYHSNHKPLVAPNGESVSLQVMDEITGLPLELEVDLLVLSTGIEPAKANQLLSKLIKTPLNDHGFFSSVNHKYKPLTCPADGVYICGMAQGPNTMDESIAQAEAAAVQAGAFLAREYLESSANSAMVDEELCRGCGLCSQNCPYDARVPDKYKKIFRVQDTLCKGCGICVSVCPSGASQQKGFSKEQLLNMIDAALD</sequence>
<keyword evidence="11" id="KW-1185">Reference proteome</keyword>
<dbReference type="PANTHER" id="PTHR43498:SF1">
    <property type="entry name" value="COB--COM HETERODISULFIDE REDUCTASE IRON-SULFUR SUBUNIT A"/>
    <property type="match status" value="1"/>
</dbReference>
<evidence type="ECO:0000256" key="1">
    <source>
        <dbReference type="ARBA" id="ARBA00001974"/>
    </source>
</evidence>
<comment type="cofactor">
    <cofactor evidence="1">
        <name>FAD</name>
        <dbReference type="ChEBI" id="CHEBI:57692"/>
    </cofactor>
</comment>
<organism evidence="10 11">
    <name type="scientific">Desulforamulus aeronauticus DSM 10349</name>
    <dbReference type="NCBI Taxonomy" id="1121421"/>
    <lineage>
        <taxon>Bacteria</taxon>
        <taxon>Bacillati</taxon>
        <taxon>Bacillota</taxon>
        <taxon>Clostridia</taxon>
        <taxon>Eubacteriales</taxon>
        <taxon>Peptococcaceae</taxon>
        <taxon>Desulforamulus</taxon>
    </lineage>
</organism>
<feature type="domain" description="4Fe-4S ferredoxin-type" evidence="9">
    <location>
        <begin position="691"/>
        <end position="720"/>
    </location>
</feature>
<name>A0A1M6WZ53_9FIRM</name>
<protein>
    <submittedName>
        <fullName evidence="10">4Fe-4S dicluster domain-containing protein</fullName>
    </submittedName>
</protein>
<dbReference type="Gene3D" id="3.50.50.60">
    <property type="entry name" value="FAD/NAD(P)-binding domain"/>
    <property type="match status" value="1"/>
</dbReference>
<keyword evidence="3" id="KW-0004">4Fe-4S</keyword>
<dbReference type="InterPro" id="IPR036188">
    <property type="entry name" value="FAD/NAD-bd_sf"/>
</dbReference>
<keyword evidence="7" id="KW-0408">Iron</keyword>